<dbReference type="GO" id="GO:0005929">
    <property type="term" value="C:cilium"/>
    <property type="evidence" value="ECO:0007669"/>
    <property type="project" value="TreeGrafter"/>
</dbReference>
<dbReference type="EMBL" id="NBNE01000028">
    <property type="protein sequence ID" value="OWZ24115.1"/>
    <property type="molecule type" value="Genomic_DNA"/>
</dbReference>
<organism evidence="10 11">
    <name type="scientific">Phytophthora megakarya</name>
    <dbReference type="NCBI Taxonomy" id="4795"/>
    <lineage>
        <taxon>Eukaryota</taxon>
        <taxon>Sar</taxon>
        <taxon>Stramenopiles</taxon>
        <taxon>Oomycota</taxon>
        <taxon>Peronosporomycetes</taxon>
        <taxon>Peronosporales</taxon>
        <taxon>Peronosporaceae</taxon>
        <taxon>Phytophthora</taxon>
    </lineage>
</organism>
<evidence type="ECO:0000256" key="7">
    <source>
        <dbReference type="ARBA" id="ARBA00023212"/>
    </source>
</evidence>
<evidence type="ECO:0000256" key="2">
    <source>
        <dbReference type="ARBA" id="ARBA00006737"/>
    </source>
</evidence>
<keyword evidence="5" id="KW-0282">Flagellum</keyword>
<feature type="region of interest" description="Disordered" evidence="9">
    <location>
        <begin position="206"/>
        <end position="240"/>
    </location>
</feature>
<evidence type="ECO:0000256" key="5">
    <source>
        <dbReference type="ARBA" id="ARBA00022846"/>
    </source>
</evidence>
<comment type="similarity">
    <text evidence="2">Belongs to the flagellar radial spoke RSP3 family.</text>
</comment>
<keyword evidence="3" id="KW-0963">Cytoplasm</keyword>
<proteinExistence type="inferred from homology"/>
<evidence type="ECO:0000256" key="9">
    <source>
        <dbReference type="SAM" id="MobiDB-lite"/>
    </source>
</evidence>
<dbReference type="PANTHER" id="PTHR21648">
    <property type="entry name" value="FLAGELLAR RADIAL SPOKE PROTEIN 3"/>
    <property type="match status" value="1"/>
</dbReference>
<keyword evidence="6" id="KW-0969">Cilium</keyword>
<dbReference type="PANTHER" id="PTHR21648:SF0">
    <property type="entry name" value="RADIAL SPOKE HEAD PROTEIN 3 HOMOLOG"/>
    <property type="match status" value="1"/>
</dbReference>
<feature type="compositionally biased region" description="Basic and acidic residues" evidence="9">
    <location>
        <begin position="206"/>
        <end position="234"/>
    </location>
</feature>
<gene>
    <name evidence="10" type="ORF">PHMEG_000916</name>
</gene>
<feature type="compositionally biased region" description="Basic residues" evidence="9">
    <location>
        <begin position="65"/>
        <end position="76"/>
    </location>
</feature>
<keyword evidence="7" id="KW-0206">Cytoskeleton</keyword>
<dbReference type="InterPro" id="IPR009290">
    <property type="entry name" value="Radial_spoke_3"/>
</dbReference>
<keyword evidence="8" id="KW-0966">Cell projection</keyword>
<evidence type="ECO:0000256" key="6">
    <source>
        <dbReference type="ARBA" id="ARBA00023069"/>
    </source>
</evidence>
<evidence type="ECO:0000256" key="4">
    <source>
        <dbReference type="ARBA" id="ARBA00022553"/>
    </source>
</evidence>
<dbReference type="Pfam" id="PF06098">
    <property type="entry name" value="Radial_spoke_3"/>
    <property type="match status" value="1"/>
</dbReference>
<dbReference type="AlphaFoldDB" id="A0A225X1V4"/>
<reference evidence="11" key="1">
    <citation type="submission" date="2017-03" db="EMBL/GenBank/DDBJ databases">
        <title>Phytopthora megakarya and P. palmivora, two closely related causual agents of cacao black pod achieved similar genome size and gene model numbers by different mechanisms.</title>
        <authorList>
            <person name="Ali S."/>
            <person name="Shao J."/>
            <person name="Larry D.J."/>
            <person name="Kronmiller B."/>
            <person name="Shen D."/>
            <person name="Strem M.D."/>
            <person name="Melnick R.L."/>
            <person name="Guiltinan M.J."/>
            <person name="Tyler B.M."/>
            <person name="Meinhardt L.W."/>
            <person name="Bailey B.A."/>
        </authorList>
    </citation>
    <scope>NUCLEOTIDE SEQUENCE [LARGE SCALE GENOMIC DNA]</scope>
    <source>
        <strain evidence="11">zdho120</strain>
    </source>
</reference>
<keyword evidence="4" id="KW-0597">Phosphoprotein</keyword>
<sequence length="320" mass="36587">MYPFADMDDLSYSYSSKPRPVQTNRRTKDNGAKKIAPNIMHDPRIPRGSVFALANSARSMDGREKGKKRRSAKKKSNNNNQSSVLEAQTLPSYGFTAISLEANLIEQTQPIRERESFSQTDEFVPRTVNTRSATTNDTFMRPKIGIDTATQASAAGCCRFCEIEESDGLFNFDLEVKPLLNVLVNKTLAQALVEVKEEQEMQVLHSQHDVLKENKRDEKQAERDLEEKAKEANRRKQVIKQKKAEKQLRDQVMRRKLFAWQFTRPIVSDAMDQAMATLTKKGVFYDPMLRSLARWLVSDVYENADDTIRLRAVSTAFVEQ</sequence>
<evidence type="ECO:0000313" key="11">
    <source>
        <dbReference type="Proteomes" id="UP000198211"/>
    </source>
</evidence>
<evidence type="ECO:0000313" key="10">
    <source>
        <dbReference type="EMBL" id="OWZ24115.1"/>
    </source>
</evidence>
<dbReference type="Proteomes" id="UP000198211">
    <property type="component" value="Unassembled WGS sequence"/>
</dbReference>
<keyword evidence="11" id="KW-1185">Reference proteome</keyword>
<comment type="subcellular location">
    <subcellularLocation>
        <location evidence="1">Cytoplasm</location>
        <location evidence="1">Cytoskeleton</location>
        <location evidence="1">Flagellum axoneme</location>
    </subcellularLocation>
</comment>
<accession>A0A225X1V4</accession>
<evidence type="ECO:0000256" key="8">
    <source>
        <dbReference type="ARBA" id="ARBA00023273"/>
    </source>
</evidence>
<dbReference type="OrthoDB" id="313308at2759"/>
<comment type="caution">
    <text evidence="10">The sequence shown here is derived from an EMBL/GenBank/DDBJ whole genome shotgun (WGS) entry which is preliminary data.</text>
</comment>
<name>A0A225X1V4_9STRA</name>
<dbReference type="STRING" id="4795.A0A225X1V4"/>
<evidence type="ECO:0000256" key="3">
    <source>
        <dbReference type="ARBA" id="ARBA00022490"/>
    </source>
</evidence>
<feature type="compositionally biased region" description="Polar residues" evidence="9">
    <location>
        <begin position="13"/>
        <end position="24"/>
    </location>
</feature>
<feature type="region of interest" description="Disordered" evidence="9">
    <location>
        <begin position="13"/>
        <end position="85"/>
    </location>
</feature>
<evidence type="ECO:0000256" key="1">
    <source>
        <dbReference type="ARBA" id="ARBA00004611"/>
    </source>
</evidence>
<protein>
    <submittedName>
        <fullName evidence="10">Uncharacterized protein</fullName>
    </submittedName>
</protein>